<dbReference type="PANTHER" id="PTHR21027:SF1">
    <property type="entry name" value="TRNA-SPLICING ENDONUCLEASE SUBUNIT SEN54"/>
    <property type="match status" value="1"/>
</dbReference>
<keyword evidence="5" id="KW-1185">Reference proteome</keyword>
<dbReference type="GO" id="GO:0000379">
    <property type="term" value="P:tRNA-type intron splice site recognition and cleavage"/>
    <property type="evidence" value="ECO:0007669"/>
    <property type="project" value="TreeGrafter"/>
</dbReference>
<comment type="similarity">
    <text evidence="1">Belongs to the SEN54 family.</text>
</comment>
<dbReference type="AlphaFoldDB" id="A0A7M5WWT6"/>
<name>A0A7M5WWT6_9CNID</name>
<evidence type="ECO:0000256" key="1">
    <source>
        <dbReference type="ARBA" id="ARBA00005736"/>
    </source>
</evidence>
<sequence>MLNAQEIIEQGNKPTSLPDTGGLKFFKVNEHDKEQKESIDYTLDNYAQCLKEERVCRKMNLSVASWKDELSLALVTSMKGSTVQKFGFQSKNGKFLYAEECLFLMEQGILELFVDEVTLSLQEAFYLLLPLQPSFEHYQIYTNLCRQGFLVNRYQPSLNEDDVSTVNEHNEFPDNEKPSADLNKINIDDTLKKGYMKDLWKGDFTPLMQPSESTSTAAVLSKLQTSKLIHLKKDSMEDKQTKDLPKFKIDFDVYTSKELRKQNKDTNASPQFRVTVCKYDQDPPTFKDLSRLTKEAAGVHLKIGVVNQGTVTFYGMFSTDLPTVISVP</sequence>
<dbReference type="OrthoDB" id="427096at2759"/>
<dbReference type="Pfam" id="PF12928">
    <property type="entry name" value="tRNA_int_end_N2"/>
    <property type="match status" value="1"/>
</dbReference>
<dbReference type="GO" id="GO:0000214">
    <property type="term" value="C:tRNA-intron endonuclease complex"/>
    <property type="evidence" value="ECO:0007669"/>
    <property type="project" value="TreeGrafter"/>
</dbReference>
<dbReference type="PANTHER" id="PTHR21027">
    <property type="entry name" value="TRNA-SPLICING ENDONUCLEASE SUBUNIT SEN54"/>
    <property type="match status" value="1"/>
</dbReference>
<dbReference type="GeneID" id="136819746"/>
<evidence type="ECO:0000256" key="2">
    <source>
        <dbReference type="ARBA" id="ARBA00022694"/>
    </source>
</evidence>
<dbReference type="Proteomes" id="UP000594262">
    <property type="component" value="Unplaced"/>
</dbReference>
<organism evidence="4 5">
    <name type="scientific">Clytia hemisphaerica</name>
    <dbReference type="NCBI Taxonomy" id="252671"/>
    <lineage>
        <taxon>Eukaryota</taxon>
        <taxon>Metazoa</taxon>
        <taxon>Cnidaria</taxon>
        <taxon>Hydrozoa</taxon>
        <taxon>Hydroidolina</taxon>
        <taxon>Leptothecata</taxon>
        <taxon>Obeliida</taxon>
        <taxon>Clytiidae</taxon>
        <taxon>Clytia</taxon>
    </lineage>
</organism>
<evidence type="ECO:0000313" key="4">
    <source>
        <dbReference type="EnsemblMetazoa" id="CLYHEMP014004.3"/>
    </source>
</evidence>
<proteinExistence type="inferred from homology"/>
<accession>A0A7M5WWT6</accession>
<dbReference type="EnsemblMetazoa" id="CLYHEMT014004.3">
    <property type="protein sequence ID" value="CLYHEMP014004.3"/>
    <property type="gene ID" value="CLYHEMG014004"/>
</dbReference>
<feature type="domain" description="tRNA-splicing endonuclease subunit Sen54 N-terminal" evidence="3">
    <location>
        <begin position="48"/>
        <end position="113"/>
    </location>
</feature>
<reference evidence="4" key="1">
    <citation type="submission" date="2021-01" db="UniProtKB">
        <authorList>
            <consortium name="EnsemblMetazoa"/>
        </authorList>
    </citation>
    <scope>IDENTIFICATION</scope>
</reference>
<evidence type="ECO:0000259" key="3">
    <source>
        <dbReference type="Pfam" id="PF12928"/>
    </source>
</evidence>
<protein>
    <recommendedName>
        <fullName evidence="3">tRNA-splicing endonuclease subunit Sen54 N-terminal domain-containing protein</fullName>
    </recommendedName>
</protein>
<evidence type="ECO:0000313" key="5">
    <source>
        <dbReference type="Proteomes" id="UP000594262"/>
    </source>
</evidence>
<keyword evidence="2" id="KW-0819">tRNA processing</keyword>
<dbReference type="InterPro" id="IPR024336">
    <property type="entry name" value="tRNA_splic_suSen54_N"/>
</dbReference>
<dbReference type="InterPro" id="IPR024337">
    <property type="entry name" value="tRNA_splic_suSen54"/>
</dbReference>
<dbReference type="RefSeq" id="XP_066932094.1">
    <property type="nucleotide sequence ID" value="XM_067075993.1"/>
</dbReference>